<organism evidence="1">
    <name type="scientific">viral metagenome</name>
    <dbReference type="NCBI Taxonomy" id="1070528"/>
    <lineage>
        <taxon>unclassified sequences</taxon>
        <taxon>metagenomes</taxon>
        <taxon>organismal metagenomes</taxon>
    </lineage>
</organism>
<evidence type="ECO:0000313" key="1">
    <source>
        <dbReference type="EMBL" id="QHT83105.1"/>
    </source>
</evidence>
<reference evidence="1" key="1">
    <citation type="journal article" date="2020" name="Nature">
        <title>Giant virus diversity and host interactions through global metagenomics.</title>
        <authorList>
            <person name="Schulz F."/>
            <person name="Roux S."/>
            <person name="Paez-Espino D."/>
            <person name="Jungbluth S."/>
            <person name="Walsh D.A."/>
            <person name="Denef V.J."/>
            <person name="McMahon K.D."/>
            <person name="Konstantinidis K.T."/>
            <person name="Eloe-Fadrosh E.A."/>
            <person name="Kyrpides N.C."/>
            <person name="Woyke T."/>
        </authorList>
    </citation>
    <scope>NUCLEOTIDE SEQUENCE</scope>
    <source>
        <strain evidence="1">GVMAG-M-3300023184-167</strain>
    </source>
</reference>
<dbReference type="AlphaFoldDB" id="A0A6C0HSK0"/>
<protein>
    <submittedName>
        <fullName evidence="1">Uncharacterized protein</fullName>
    </submittedName>
</protein>
<accession>A0A6C0HSK0</accession>
<proteinExistence type="predicted"/>
<name>A0A6C0HSK0_9ZZZZ</name>
<dbReference type="EMBL" id="MN740006">
    <property type="protein sequence ID" value="QHT83105.1"/>
    <property type="molecule type" value="Genomic_DNA"/>
</dbReference>
<sequence>MDYSKKDDRFLPIPENEENEEENIVKNLNPRKHVLKRIIDRQKTFITVFETNFSNTYAMNAVTNRPYKIKFGSKGEDSLFSVIIATGETGQTPLILFYDSPEQYERHFFVRLSPKTKQLWHKKTTKHRIQTLP</sequence>